<comment type="caution">
    <text evidence="5">The sequence shown here is derived from an EMBL/GenBank/DDBJ whole genome shotgun (WGS) entry which is preliminary data.</text>
</comment>
<dbReference type="PANTHER" id="PTHR12387:SF0">
    <property type="entry name" value="26S PROTEASOME NON-ATPASE REGULATORY SUBUNIT 8"/>
    <property type="match status" value="1"/>
</dbReference>
<dbReference type="STRING" id="13706.A0A1X2H7Q5"/>
<reference evidence="5 6" key="1">
    <citation type="submission" date="2016-07" db="EMBL/GenBank/DDBJ databases">
        <title>Pervasive Adenine N6-methylation of Active Genes in Fungi.</title>
        <authorList>
            <consortium name="DOE Joint Genome Institute"/>
            <person name="Mondo S.J."/>
            <person name="Dannebaum R.O."/>
            <person name="Kuo R.C."/>
            <person name="Labutti K."/>
            <person name="Haridas S."/>
            <person name="Kuo A."/>
            <person name="Salamov A."/>
            <person name="Ahrendt S.R."/>
            <person name="Lipzen A."/>
            <person name="Sullivan W."/>
            <person name="Andreopoulos W.B."/>
            <person name="Clum A."/>
            <person name="Lindquist E."/>
            <person name="Daum C."/>
            <person name="Ramamoorthy G.K."/>
            <person name="Gryganskyi A."/>
            <person name="Culley D."/>
            <person name="Magnuson J.K."/>
            <person name="James T.Y."/>
            <person name="O'Malley M.A."/>
            <person name="Stajich J.E."/>
            <person name="Spatafora J.W."/>
            <person name="Visel A."/>
            <person name="Grigoriev I.V."/>
        </authorList>
    </citation>
    <scope>NUCLEOTIDE SEQUENCE [LARGE SCALE GENOMIC DNA]</scope>
    <source>
        <strain evidence="5 6">NRRL 2496</strain>
    </source>
</reference>
<dbReference type="Pfam" id="PF10075">
    <property type="entry name" value="CSN8_PSD8_EIF3K"/>
    <property type="match status" value="1"/>
</dbReference>
<keyword evidence="3" id="KW-0812">Transmembrane</keyword>
<dbReference type="InterPro" id="IPR033466">
    <property type="entry name" value="Cornichon_conserved"/>
</dbReference>
<feature type="transmembrane region" description="Helical" evidence="3">
    <location>
        <begin position="298"/>
        <end position="322"/>
    </location>
</feature>
<dbReference type="PROSITE" id="PS01340">
    <property type="entry name" value="CORNICHON"/>
    <property type="match status" value="1"/>
</dbReference>
<evidence type="ECO:0000256" key="1">
    <source>
        <dbReference type="ARBA" id="ARBA00009627"/>
    </source>
</evidence>
<dbReference type="InterPro" id="IPR033464">
    <property type="entry name" value="CSN8_PSD8_EIF3K"/>
</dbReference>
<feature type="domain" description="PCI" evidence="4">
    <location>
        <begin position="76"/>
        <end position="250"/>
    </location>
</feature>
<dbReference type="PANTHER" id="PTHR12387">
    <property type="entry name" value="26S PROTEASOME NON-ATPASE REGULATORY SUBUNIT 8"/>
    <property type="match status" value="1"/>
</dbReference>
<evidence type="ECO:0000256" key="3">
    <source>
        <dbReference type="SAM" id="Phobius"/>
    </source>
</evidence>
<dbReference type="Pfam" id="PF03311">
    <property type="entry name" value="Cornichon"/>
    <property type="match status" value="1"/>
</dbReference>
<evidence type="ECO:0000256" key="2">
    <source>
        <dbReference type="ARBA" id="ARBA00022942"/>
    </source>
</evidence>
<proteinExistence type="inferred from homology"/>
<accession>A0A1X2H7Q5</accession>
<keyword evidence="6" id="KW-1185">Reference proteome</keyword>
<dbReference type="FunCoup" id="A0A1X2H7Q5">
    <property type="interactions" value="650"/>
</dbReference>
<protein>
    <submittedName>
        <fullName evidence="5">Cornichon protein-domain-containing protein</fullName>
    </submittedName>
</protein>
<dbReference type="OrthoDB" id="8775810at2759"/>
<evidence type="ECO:0000313" key="5">
    <source>
        <dbReference type="EMBL" id="ORY94609.1"/>
    </source>
</evidence>
<dbReference type="Proteomes" id="UP000242180">
    <property type="component" value="Unassembled WGS sequence"/>
</dbReference>
<dbReference type="InParanoid" id="A0A1X2H7Q5"/>
<dbReference type="SMART" id="SM01398">
    <property type="entry name" value="Cornichon"/>
    <property type="match status" value="1"/>
</dbReference>
<comment type="similarity">
    <text evidence="1">Belongs to the proteasome subunit S14 family.</text>
</comment>
<gene>
    <name evidence="5" type="ORF">BCR43DRAFT_557872</name>
</gene>
<dbReference type="OMA" id="HIMDGYF"/>
<dbReference type="InterPro" id="IPR003377">
    <property type="entry name" value="Cornichon"/>
</dbReference>
<organism evidence="5 6">
    <name type="scientific">Syncephalastrum racemosum</name>
    <name type="common">Filamentous fungus</name>
    <dbReference type="NCBI Taxonomy" id="13706"/>
    <lineage>
        <taxon>Eukaryota</taxon>
        <taxon>Fungi</taxon>
        <taxon>Fungi incertae sedis</taxon>
        <taxon>Mucoromycota</taxon>
        <taxon>Mucoromycotina</taxon>
        <taxon>Mucoromycetes</taxon>
        <taxon>Mucorales</taxon>
        <taxon>Syncephalastraceae</taxon>
        <taxon>Syncephalastrum</taxon>
    </lineage>
</organism>
<evidence type="ECO:0000313" key="6">
    <source>
        <dbReference type="Proteomes" id="UP000242180"/>
    </source>
</evidence>
<keyword evidence="3" id="KW-0472">Membrane</keyword>
<dbReference type="Gene3D" id="1.25.40.990">
    <property type="match status" value="1"/>
</dbReference>
<sequence length="376" mass="43262">MADSVKHLISLRDQLKKELASTSPNLQNCNQLLVQSKIAFTQLGAFTPVPGQTQSDVMLAARDILETGAYYSVRIKDIDSFERYIAQLHTYYHDLVTALPPSSQMYPLLGLNLLRLLSQNRLSDFHTALEAIEPDQLQNNPYIKQAVDLEQFLMEGSYNKVWNTRKSVHGEEFLFFYDVLMNTIREEIANCSEKAYDSLPLQDASTLLFLKNTQELMTFAEQRGWKVSPGEQMIHFGSDDKDTVEIPQEQIITQTLLYAKELERISVMFSDLECDYINPIDLCSKLNKFIMPEMVGHAFLFCLFLVNGNWLSMLINLPLVAYNAMQVRQSKHQLDPTEIFRTLSVHKKEAFVKIGFYCTCFFYYLYCMIVALIALD</sequence>
<feature type="transmembrane region" description="Helical" evidence="3">
    <location>
        <begin position="354"/>
        <end position="375"/>
    </location>
</feature>
<dbReference type="GO" id="GO:0005829">
    <property type="term" value="C:cytosol"/>
    <property type="evidence" value="ECO:0007669"/>
    <property type="project" value="TreeGrafter"/>
</dbReference>
<dbReference type="FunFam" id="1.25.40.990:FF:000001">
    <property type="entry name" value="26S proteasome non-ATPase regulatory subunit"/>
    <property type="match status" value="1"/>
</dbReference>
<dbReference type="PROSITE" id="PS50250">
    <property type="entry name" value="PCI"/>
    <property type="match status" value="1"/>
</dbReference>
<name>A0A1X2H7Q5_SYNRA</name>
<keyword evidence="3" id="KW-1133">Transmembrane helix</keyword>
<keyword evidence="2" id="KW-0647">Proteasome</keyword>
<dbReference type="InterPro" id="IPR000717">
    <property type="entry name" value="PCI_dom"/>
</dbReference>
<dbReference type="GO" id="GO:0043161">
    <property type="term" value="P:proteasome-mediated ubiquitin-dependent protein catabolic process"/>
    <property type="evidence" value="ECO:0007669"/>
    <property type="project" value="TreeGrafter"/>
</dbReference>
<dbReference type="InterPro" id="IPR006746">
    <property type="entry name" value="26S_Psome_Rpn12"/>
</dbReference>
<dbReference type="GO" id="GO:0016192">
    <property type="term" value="P:vesicle-mediated transport"/>
    <property type="evidence" value="ECO:0007669"/>
    <property type="project" value="InterPro"/>
</dbReference>
<dbReference type="GO" id="GO:0005634">
    <property type="term" value="C:nucleus"/>
    <property type="evidence" value="ECO:0007669"/>
    <property type="project" value="TreeGrafter"/>
</dbReference>
<dbReference type="AlphaFoldDB" id="A0A1X2H7Q5"/>
<evidence type="ECO:0000259" key="4">
    <source>
        <dbReference type="PROSITE" id="PS50250"/>
    </source>
</evidence>
<dbReference type="GO" id="GO:0008541">
    <property type="term" value="C:proteasome regulatory particle, lid subcomplex"/>
    <property type="evidence" value="ECO:0007669"/>
    <property type="project" value="TreeGrafter"/>
</dbReference>
<dbReference type="EMBL" id="MCGN01000007">
    <property type="protein sequence ID" value="ORY94609.1"/>
    <property type="molecule type" value="Genomic_DNA"/>
</dbReference>